<comment type="caution">
    <text evidence="5">The sequence shown here is derived from an EMBL/GenBank/DDBJ whole genome shotgun (WGS) entry which is preliminary data.</text>
</comment>
<proteinExistence type="predicted"/>
<evidence type="ECO:0000256" key="3">
    <source>
        <dbReference type="ARBA" id="ARBA00023163"/>
    </source>
</evidence>
<dbReference type="RefSeq" id="WP_284375906.1">
    <property type="nucleotide sequence ID" value="NZ_BSNL01000003.1"/>
</dbReference>
<evidence type="ECO:0000259" key="4">
    <source>
        <dbReference type="PROSITE" id="PS50949"/>
    </source>
</evidence>
<dbReference type="PROSITE" id="PS50949">
    <property type="entry name" value="HTH_GNTR"/>
    <property type="match status" value="1"/>
</dbReference>
<dbReference type="Gene3D" id="1.20.120.530">
    <property type="entry name" value="GntR ligand-binding domain-like"/>
    <property type="match status" value="1"/>
</dbReference>
<dbReference type="CDD" id="cd07377">
    <property type="entry name" value="WHTH_GntR"/>
    <property type="match status" value="1"/>
</dbReference>
<gene>
    <name evidence="5" type="ORF">GCM10007927_36840</name>
</gene>
<keyword evidence="6" id="KW-1185">Reference proteome</keyword>
<feature type="domain" description="HTH gntR-type" evidence="4">
    <location>
        <begin position="2"/>
        <end position="69"/>
    </location>
</feature>
<dbReference type="InterPro" id="IPR011711">
    <property type="entry name" value="GntR_C"/>
</dbReference>
<dbReference type="InterPro" id="IPR000524">
    <property type="entry name" value="Tscrpt_reg_HTH_GntR"/>
</dbReference>
<evidence type="ECO:0000313" key="6">
    <source>
        <dbReference type="Proteomes" id="UP001161388"/>
    </source>
</evidence>
<dbReference type="PANTHER" id="PTHR43537">
    <property type="entry name" value="TRANSCRIPTIONAL REGULATOR, GNTR FAMILY"/>
    <property type="match status" value="1"/>
</dbReference>
<evidence type="ECO:0000256" key="2">
    <source>
        <dbReference type="ARBA" id="ARBA00023125"/>
    </source>
</evidence>
<accession>A0ABQ5VNW1</accession>
<name>A0ABQ5VNW1_9RHOB</name>
<keyword evidence="1" id="KW-0805">Transcription regulation</keyword>
<dbReference type="Proteomes" id="UP001161388">
    <property type="component" value="Unassembled WGS sequence"/>
</dbReference>
<dbReference type="InterPro" id="IPR036388">
    <property type="entry name" value="WH-like_DNA-bd_sf"/>
</dbReference>
<dbReference type="Pfam" id="PF00392">
    <property type="entry name" value="GntR"/>
    <property type="match status" value="1"/>
</dbReference>
<evidence type="ECO:0000313" key="5">
    <source>
        <dbReference type="EMBL" id="GLQ28881.1"/>
    </source>
</evidence>
<protein>
    <submittedName>
        <fullName evidence="5">Transcriptional regulator</fullName>
    </submittedName>
</protein>
<dbReference type="EMBL" id="BSNL01000003">
    <property type="protein sequence ID" value="GLQ28881.1"/>
    <property type="molecule type" value="Genomic_DNA"/>
</dbReference>
<organism evidence="5 6">
    <name type="scientific">Sulfitobacter pacificus</name>
    <dbReference type="NCBI Taxonomy" id="1499314"/>
    <lineage>
        <taxon>Bacteria</taxon>
        <taxon>Pseudomonadati</taxon>
        <taxon>Pseudomonadota</taxon>
        <taxon>Alphaproteobacteria</taxon>
        <taxon>Rhodobacterales</taxon>
        <taxon>Roseobacteraceae</taxon>
        <taxon>Sulfitobacter</taxon>
    </lineage>
</organism>
<reference evidence="5" key="2">
    <citation type="submission" date="2023-01" db="EMBL/GenBank/DDBJ databases">
        <title>Draft genome sequence of Sulfitobacter pacificus strain NBRC 109915.</title>
        <authorList>
            <person name="Sun Q."/>
            <person name="Mori K."/>
        </authorList>
    </citation>
    <scope>NUCLEOTIDE SEQUENCE</scope>
    <source>
        <strain evidence="5">NBRC 109915</strain>
    </source>
</reference>
<dbReference type="SUPFAM" id="SSF46785">
    <property type="entry name" value="Winged helix' DNA-binding domain"/>
    <property type="match status" value="1"/>
</dbReference>
<dbReference type="Gene3D" id="1.10.10.10">
    <property type="entry name" value="Winged helix-like DNA-binding domain superfamily/Winged helix DNA-binding domain"/>
    <property type="match status" value="1"/>
</dbReference>
<dbReference type="SUPFAM" id="SSF48008">
    <property type="entry name" value="GntR ligand-binding domain-like"/>
    <property type="match status" value="1"/>
</dbReference>
<keyword evidence="3" id="KW-0804">Transcription</keyword>
<reference evidence="5" key="1">
    <citation type="journal article" date="2014" name="Int. J. Syst. Evol. Microbiol.">
        <title>Complete genome of a new Firmicutes species belonging to the dominant human colonic microbiota ('Ruminococcus bicirculans') reveals two chromosomes and a selective capacity to utilize plant glucans.</title>
        <authorList>
            <consortium name="NISC Comparative Sequencing Program"/>
            <person name="Wegmann U."/>
            <person name="Louis P."/>
            <person name="Goesmann A."/>
            <person name="Henrissat B."/>
            <person name="Duncan S.H."/>
            <person name="Flint H.J."/>
        </authorList>
    </citation>
    <scope>NUCLEOTIDE SEQUENCE</scope>
    <source>
        <strain evidence="5">NBRC 109915</strain>
    </source>
</reference>
<dbReference type="PANTHER" id="PTHR43537:SF41">
    <property type="entry name" value="TRANSCRIPTIONAL REGULATORY PROTEIN"/>
    <property type="match status" value="1"/>
</dbReference>
<dbReference type="SMART" id="SM00895">
    <property type="entry name" value="FCD"/>
    <property type="match status" value="1"/>
</dbReference>
<dbReference type="Pfam" id="PF07729">
    <property type="entry name" value="FCD"/>
    <property type="match status" value="1"/>
</dbReference>
<dbReference type="InterPro" id="IPR008920">
    <property type="entry name" value="TF_FadR/GntR_C"/>
</dbReference>
<keyword evidence="2" id="KW-0238">DNA-binding</keyword>
<dbReference type="InterPro" id="IPR036390">
    <property type="entry name" value="WH_DNA-bd_sf"/>
</dbReference>
<sequence length="208" mass="22624">MKNSSNTVVDHLRTQILDGAISPDQPIRQDLIAEELAVSRTPVRQALHQLAGEGLVTYDANRGARAAPILATDVRDLFDMRLALEQIALAAAFQSHDKRVWAEAEMALDRAEQTTDALLLGQENAAFHMALYAPCERDLLLNTISGLTKRGVRSEIIALSIGTRSDQSDAEHHALLAACRTGKLENAQNILTAHLVSARDDTLAVLKS</sequence>
<evidence type="ECO:0000256" key="1">
    <source>
        <dbReference type="ARBA" id="ARBA00023015"/>
    </source>
</evidence>
<dbReference type="SMART" id="SM00345">
    <property type="entry name" value="HTH_GNTR"/>
    <property type="match status" value="1"/>
</dbReference>